<reference evidence="2" key="2">
    <citation type="submission" date="2021-01" db="UniProtKB">
        <authorList>
            <consortium name="EnsemblPlants"/>
        </authorList>
    </citation>
    <scope>IDENTIFICATION</scope>
</reference>
<dbReference type="InParanoid" id="A0A7N2L3M3"/>
<dbReference type="Gramene" id="QL02p102716:mrna">
    <property type="protein sequence ID" value="QL02p102716:mrna:CDS:1"/>
    <property type="gene ID" value="QL02p102716"/>
</dbReference>
<evidence type="ECO:0000313" key="2">
    <source>
        <dbReference type="EnsemblPlants" id="QL02p102716:mrna:CDS:1"/>
    </source>
</evidence>
<dbReference type="Proteomes" id="UP000594261">
    <property type="component" value="Chromosome 2"/>
</dbReference>
<evidence type="ECO:0000313" key="3">
    <source>
        <dbReference type="Proteomes" id="UP000594261"/>
    </source>
</evidence>
<evidence type="ECO:0000256" key="1">
    <source>
        <dbReference type="SAM" id="MobiDB-lite"/>
    </source>
</evidence>
<proteinExistence type="predicted"/>
<dbReference type="EnsemblPlants" id="QL02p102716:mrna">
    <property type="protein sequence ID" value="QL02p102716:mrna:CDS:1"/>
    <property type="gene ID" value="QL02p102716"/>
</dbReference>
<accession>A0A7N2L3M3</accession>
<feature type="region of interest" description="Disordered" evidence="1">
    <location>
        <begin position="104"/>
        <end position="125"/>
    </location>
</feature>
<organism evidence="2 3">
    <name type="scientific">Quercus lobata</name>
    <name type="common">Valley oak</name>
    <dbReference type="NCBI Taxonomy" id="97700"/>
    <lineage>
        <taxon>Eukaryota</taxon>
        <taxon>Viridiplantae</taxon>
        <taxon>Streptophyta</taxon>
        <taxon>Embryophyta</taxon>
        <taxon>Tracheophyta</taxon>
        <taxon>Spermatophyta</taxon>
        <taxon>Magnoliopsida</taxon>
        <taxon>eudicotyledons</taxon>
        <taxon>Gunneridae</taxon>
        <taxon>Pentapetalae</taxon>
        <taxon>rosids</taxon>
        <taxon>fabids</taxon>
        <taxon>Fagales</taxon>
        <taxon>Fagaceae</taxon>
        <taxon>Quercus</taxon>
    </lineage>
</organism>
<keyword evidence="3" id="KW-1185">Reference proteome</keyword>
<protein>
    <submittedName>
        <fullName evidence="2">Uncharacterized protein</fullName>
    </submittedName>
</protein>
<sequence length="236" mass="26306">MNEELTSAYSRIKFLKLEVIQANAEVEQVALKKLDKVLAYQKPSFDRSGLGYIGESCSSANVFEEMKFVKAKEPTVAAPIVENVKVEKKPNVIAQKVLTKSSNPFMARPNAKGKSLPKSQRGPQTQHFCHHYRIRGHTRPNCHKLHALKNAGSQRPREQGNGKGNHKQLKGQEVNPGIGDVMKMIDTITSCLANFTLRFENCNSSTQSSKDITPNAHVVWVKKAAHVVWVKKATYA</sequence>
<name>A0A7N2L3M3_QUELO</name>
<reference evidence="3" key="1">
    <citation type="journal article" date="2016" name="G3 (Bethesda)">
        <title>First Draft Assembly and Annotation of the Genome of a California Endemic Oak Quercus lobata Nee (Fagaceae).</title>
        <authorList>
            <person name="Sork V.L."/>
            <person name="Fitz-Gibbon S.T."/>
            <person name="Puiu D."/>
            <person name="Crepeau M."/>
            <person name="Gugger P.F."/>
            <person name="Sherman R."/>
            <person name="Stevens K."/>
            <person name="Langley C.H."/>
            <person name="Pellegrini M."/>
            <person name="Salzberg S.L."/>
        </authorList>
    </citation>
    <scope>NUCLEOTIDE SEQUENCE [LARGE SCALE GENOMIC DNA]</scope>
    <source>
        <strain evidence="3">cv. SW786</strain>
    </source>
</reference>
<feature type="region of interest" description="Disordered" evidence="1">
    <location>
        <begin position="150"/>
        <end position="174"/>
    </location>
</feature>
<dbReference type="AlphaFoldDB" id="A0A7N2L3M3"/>